<comment type="caution">
    <text evidence="1">The sequence shown here is derived from an EMBL/GenBank/DDBJ whole genome shotgun (WGS) entry which is preliminary data.</text>
</comment>
<keyword evidence="2" id="KW-1185">Reference proteome</keyword>
<dbReference type="EMBL" id="LJYG01000116">
    <property type="protein sequence ID" value="KRQ00192.1"/>
    <property type="molecule type" value="Genomic_DNA"/>
</dbReference>
<gene>
    <name evidence="1" type="ORF">AOQ71_41390</name>
</gene>
<protein>
    <submittedName>
        <fullName evidence="1">Uncharacterized protein</fullName>
    </submittedName>
</protein>
<sequence>MQNDVSSIILYFQRINPTTSSELTPCGRLLRTDRCCDLRDYEGDLLQPDPTLTSVDDIRVILVDWGRTSPVIPGHAQA</sequence>
<proteinExistence type="predicted"/>
<name>A0A0R3CR33_9BRAD</name>
<dbReference type="Proteomes" id="UP000051936">
    <property type="component" value="Unassembled WGS sequence"/>
</dbReference>
<evidence type="ECO:0000313" key="2">
    <source>
        <dbReference type="Proteomes" id="UP000051936"/>
    </source>
</evidence>
<dbReference type="STRING" id="989370.AOQ71_41390"/>
<accession>A0A0R3CR33</accession>
<dbReference type="RefSeq" id="WP_057759543.1">
    <property type="nucleotide sequence ID" value="NZ_LJYG01000116.1"/>
</dbReference>
<evidence type="ECO:0000313" key="1">
    <source>
        <dbReference type="EMBL" id="KRQ00192.1"/>
    </source>
</evidence>
<dbReference type="AlphaFoldDB" id="A0A0R3CR33"/>
<organism evidence="1 2">
    <name type="scientific">Bradyrhizobium manausense</name>
    <dbReference type="NCBI Taxonomy" id="989370"/>
    <lineage>
        <taxon>Bacteria</taxon>
        <taxon>Pseudomonadati</taxon>
        <taxon>Pseudomonadota</taxon>
        <taxon>Alphaproteobacteria</taxon>
        <taxon>Hyphomicrobiales</taxon>
        <taxon>Nitrobacteraceae</taxon>
        <taxon>Bradyrhizobium</taxon>
    </lineage>
</organism>
<reference evidence="1 2" key="1">
    <citation type="submission" date="2015-09" db="EMBL/GenBank/DDBJ databases">
        <title>Draft Genome Sequence of Bradyrhizobium manausense Strain BR 3351T, a Novel Symbiotic Nitrogen-Fixing Alphaproteobacterium Isolated from Brazilian Amazon Rain Forest.</title>
        <authorList>
            <person name="De Araujo J.L."/>
            <person name="Zilli J.E."/>
        </authorList>
    </citation>
    <scope>NUCLEOTIDE SEQUENCE [LARGE SCALE GENOMIC DNA]</scope>
    <source>
        <strain evidence="1 2">BR3351</strain>
    </source>
</reference>